<dbReference type="Gene3D" id="3.30.2000.30">
    <property type="match status" value="1"/>
</dbReference>
<reference evidence="1 2" key="1">
    <citation type="submission" date="2023-07" db="EMBL/GenBank/DDBJ databases">
        <title>Sorghum-associated microbial communities from plants grown in Nebraska, USA.</title>
        <authorList>
            <person name="Schachtman D."/>
        </authorList>
    </citation>
    <scope>NUCLEOTIDE SEQUENCE [LARGE SCALE GENOMIC DNA]</scope>
    <source>
        <strain evidence="1 2">4256</strain>
    </source>
</reference>
<dbReference type="Proteomes" id="UP001267638">
    <property type="component" value="Unassembled WGS sequence"/>
</dbReference>
<sequence length="135" mass="14240">MSAELAVRSAVIAALRADGALMAGLNALYDGEPVRASAPYGHVGECIGTEWGGKQVEGREVRLTIGLQDAGETPGRLAGLIGRIDPAIGAVQAYSGWRIVTARLVRSRVMRSGGRPPSGWQAVIDYRLRAVWEGG</sequence>
<dbReference type="RefSeq" id="WP_310224868.1">
    <property type="nucleotide sequence ID" value="NZ_JAVDWV010000010.1"/>
</dbReference>
<dbReference type="Pfam" id="PF11367">
    <property type="entry name" value="Tail_completion_gp17"/>
    <property type="match status" value="1"/>
</dbReference>
<accession>A0ABU1X388</accession>
<dbReference type="EMBL" id="JAVDWV010000010">
    <property type="protein sequence ID" value="MDR7155507.1"/>
    <property type="molecule type" value="Genomic_DNA"/>
</dbReference>
<organism evidence="1 2">
    <name type="scientific">Sphingobium xenophagum</name>
    <dbReference type="NCBI Taxonomy" id="121428"/>
    <lineage>
        <taxon>Bacteria</taxon>
        <taxon>Pseudomonadati</taxon>
        <taxon>Pseudomonadota</taxon>
        <taxon>Alphaproteobacteria</taxon>
        <taxon>Sphingomonadales</taxon>
        <taxon>Sphingomonadaceae</taxon>
        <taxon>Sphingobium</taxon>
    </lineage>
</organism>
<gene>
    <name evidence="1" type="ORF">J2W40_002339</name>
</gene>
<keyword evidence="2" id="KW-1185">Reference proteome</keyword>
<comment type="caution">
    <text evidence="1">The sequence shown here is derived from an EMBL/GenBank/DDBJ whole genome shotgun (WGS) entry which is preliminary data.</text>
</comment>
<dbReference type="InterPro" id="IPR021508">
    <property type="entry name" value="Gp17-like"/>
</dbReference>
<name>A0ABU1X388_SPHXE</name>
<proteinExistence type="predicted"/>
<protein>
    <recommendedName>
        <fullName evidence="3">DUF3168 domain-containing protein</fullName>
    </recommendedName>
</protein>
<evidence type="ECO:0008006" key="3">
    <source>
        <dbReference type="Google" id="ProtNLM"/>
    </source>
</evidence>
<evidence type="ECO:0000313" key="2">
    <source>
        <dbReference type="Proteomes" id="UP001267638"/>
    </source>
</evidence>
<evidence type="ECO:0000313" key="1">
    <source>
        <dbReference type="EMBL" id="MDR7155507.1"/>
    </source>
</evidence>
<dbReference type="InterPro" id="IPR053745">
    <property type="entry name" value="Viral_Tail_Comp_sf"/>
</dbReference>